<evidence type="ECO:0000259" key="5">
    <source>
        <dbReference type="Pfam" id="PF07638"/>
    </source>
</evidence>
<organism evidence="6 7">
    <name type="scientific">Lysobacter silvisoli</name>
    <dbReference type="NCBI Taxonomy" id="2293254"/>
    <lineage>
        <taxon>Bacteria</taxon>
        <taxon>Pseudomonadati</taxon>
        <taxon>Pseudomonadota</taxon>
        <taxon>Gammaproteobacteria</taxon>
        <taxon>Lysobacterales</taxon>
        <taxon>Lysobacteraceae</taxon>
        <taxon>Lysobacter</taxon>
    </lineage>
</organism>
<dbReference type="InterPro" id="IPR013324">
    <property type="entry name" value="RNA_pol_sigma_r3/r4-like"/>
</dbReference>
<evidence type="ECO:0000256" key="3">
    <source>
        <dbReference type="ARBA" id="ARBA00023082"/>
    </source>
</evidence>
<dbReference type="AlphaFoldDB" id="A0A371JY59"/>
<keyword evidence="7" id="KW-1185">Reference proteome</keyword>
<dbReference type="InterPro" id="IPR014284">
    <property type="entry name" value="RNA_pol_sigma-70_dom"/>
</dbReference>
<dbReference type="SUPFAM" id="SSF88946">
    <property type="entry name" value="Sigma2 domain of RNA polymerase sigma factors"/>
    <property type="match status" value="1"/>
</dbReference>
<evidence type="ECO:0000256" key="2">
    <source>
        <dbReference type="ARBA" id="ARBA00023015"/>
    </source>
</evidence>
<evidence type="ECO:0000313" key="7">
    <source>
        <dbReference type="Proteomes" id="UP000264492"/>
    </source>
</evidence>
<dbReference type="NCBIfam" id="TIGR02999">
    <property type="entry name" value="Sig-70_X6"/>
    <property type="match status" value="1"/>
</dbReference>
<keyword evidence="3" id="KW-0731">Sigma factor</keyword>
<dbReference type="Pfam" id="PF07638">
    <property type="entry name" value="Sigma70_ECF"/>
    <property type="match status" value="1"/>
</dbReference>
<dbReference type="InterPro" id="IPR039425">
    <property type="entry name" value="RNA_pol_sigma-70-like"/>
</dbReference>
<evidence type="ECO:0000256" key="4">
    <source>
        <dbReference type="ARBA" id="ARBA00023163"/>
    </source>
</evidence>
<protein>
    <submittedName>
        <fullName evidence="6">RNA polymerase subunit sigma-70</fullName>
    </submittedName>
</protein>
<dbReference type="PANTHER" id="PTHR43133">
    <property type="entry name" value="RNA POLYMERASE ECF-TYPE SIGMA FACTO"/>
    <property type="match status" value="1"/>
</dbReference>
<dbReference type="PANTHER" id="PTHR43133:SF39">
    <property type="entry name" value="SIMILAR TO RNA POLYMERASE SIGMA-E FACTOR"/>
    <property type="match status" value="1"/>
</dbReference>
<comment type="similarity">
    <text evidence="1">Belongs to the sigma-70 factor family. ECF subfamily.</text>
</comment>
<gene>
    <name evidence="6" type="ORF">DX914_16660</name>
</gene>
<dbReference type="GO" id="GO:0016987">
    <property type="term" value="F:sigma factor activity"/>
    <property type="evidence" value="ECO:0007669"/>
    <property type="project" value="UniProtKB-KW"/>
</dbReference>
<reference evidence="6 7" key="1">
    <citation type="submission" date="2018-08" db="EMBL/GenBank/DDBJ databases">
        <title>Lysobacter sp. zong2l5, whole genome shotgun sequence.</title>
        <authorList>
            <person name="Zhang X."/>
            <person name="Feng G."/>
            <person name="Zhu H."/>
        </authorList>
    </citation>
    <scope>NUCLEOTIDE SEQUENCE [LARGE SCALE GENOMIC DNA]</scope>
    <source>
        <strain evidence="7">zong2l5</strain>
    </source>
</reference>
<comment type="caution">
    <text evidence="6">The sequence shown here is derived from an EMBL/GenBank/DDBJ whole genome shotgun (WGS) entry which is preliminary data.</text>
</comment>
<sequence length="202" mass="22545">MLAATKDRYGGAMTDPQTQGEVTALLQASRAGDGDAGDALYRLVYGELKGIALRHLATMGRQIVDPTELVNEALLRLLGDRIDAQNRQHFFRIAATAIRYTLIDLIRQRQAEKRGGGAIITRFDEALEQAQDGAMPDQRWLEVEAALAAFEGPYPRQCRTLELAYLVGLKQHEIADALAVNVRTVERDLRFAKAWLREELAR</sequence>
<accession>A0A371JY59</accession>
<dbReference type="InterPro" id="IPR011517">
    <property type="entry name" value="RNA_pol_sigma70_ECF-like"/>
</dbReference>
<keyword evidence="4" id="KW-0804">Transcription</keyword>
<proteinExistence type="inferred from homology"/>
<dbReference type="Proteomes" id="UP000264492">
    <property type="component" value="Unassembled WGS sequence"/>
</dbReference>
<dbReference type="NCBIfam" id="TIGR02937">
    <property type="entry name" value="sigma70-ECF"/>
    <property type="match status" value="1"/>
</dbReference>
<dbReference type="InterPro" id="IPR036388">
    <property type="entry name" value="WH-like_DNA-bd_sf"/>
</dbReference>
<feature type="domain" description="RNA polymerase sigma-70 ECF-like HTH" evidence="5">
    <location>
        <begin position="20"/>
        <end position="200"/>
    </location>
</feature>
<dbReference type="SUPFAM" id="SSF88659">
    <property type="entry name" value="Sigma3 and sigma4 domains of RNA polymerase sigma factors"/>
    <property type="match status" value="1"/>
</dbReference>
<dbReference type="EMBL" id="QTSU01000003">
    <property type="protein sequence ID" value="RDZ26613.1"/>
    <property type="molecule type" value="Genomic_DNA"/>
</dbReference>
<dbReference type="InterPro" id="IPR013325">
    <property type="entry name" value="RNA_pol_sigma_r2"/>
</dbReference>
<evidence type="ECO:0000256" key="1">
    <source>
        <dbReference type="ARBA" id="ARBA00010641"/>
    </source>
</evidence>
<dbReference type="InterPro" id="IPR053812">
    <property type="entry name" value="HTH_Sigma70_ECF-like"/>
</dbReference>
<evidence type="ECO:0000313" key="6">
    <source>
        <dbReference type="EMBL" id="RDZ26613.1"/>
    </source>
</evidence>
<dbReference type="GO" id="GO:0006352">
    <property type="term" value="P:DNA-templated transcription initiation"/>
    <property type="evidence" value="ECO:0007669"/>
    <property type="project" value="InterPro"/>
</dbReference>
<name>A0A371JY59_9GAMM</name>
<dbReference type="Gene3D" id="1.10.10.10">
    <property type="entry name" value="Winged helix-like DNA-binding domain superfamily/Winged helix DNA-binding domain"/>
    <property type="match status" value="1"/>
</dbReference>
<dbReference type="Gene3D" id="1.10.1740.10">
    <property type="match status" value="1"/>
</dbReference>
<keyword evidence="2" id="KW-0805">Transcription regulation</keyword>